<evidence type="ECO:0008006" key="3">
    <source>
        <dbReference type="Google" id="ProtNLM"/>
    </source>
</evidence>
<name>A0A916RR31_9HYPH</name>
<gene>
    <name evidence="1" type="ORF">GCM10011385_21270</name>
</gene>
<dbReference type="EMBL" id="BMIF01000005">
    <property type="protein sequence ID" value="GGA67090.1"/>
    <property type="molecule type" value="Genomic_DNA"/>
</dbReference>
<protein>
    <recommendedName>
        <fullName evidence="3">Rrf2 family transcriptional regulator</fullName>
    </recommendedName>
</protein>
<dbReference type="RefSeq" id="WP_188721031.1">
    <property type="nucleotide sequence ID" value="NZ_BMIF01000005.1"/>
</dbReference>
<dbReference type="InterPro" id="IPR036390">
    <property type="entry name" value="WH_DNA-bd_sf"/>
</dbReference>
<reference evidence="1" key="1">
    <citation type="journal article" date="2014" name="Int. J. Syst. Evol. Microbiol.">
        <title>Complete genome sequence of Corynebacterium casei LMG S-19264T (=DSM 44701T), isolated from a smear-ripened cheese.</title>
        <authorList>
            <consortium name="US DOE Joint Genome Institute (JGI-PGF)"/>
            <person name="Walter F."/>
            <person name="Albersmeier A."/>
            <person name="Kalinowski J."/>
            <person name="Ruckert C."/>
        </authorList>
    </citation>
    <scope>NUCLEOTIDE SEQUENCE</scope>
    <source>
        <strain evidence="1">CGMCC 1.15320</strain>
    </source>
</reference>
<dbReference type="InterPro" id="IPR036388">
    <property type="entry name" value="WH-like_DNA-bd_sf"/>
</dbReference>
<evidence type="ECO:0000313" key="1">
    <source>
        <dbReference type="EMBL" id="GGA67090.1"/>
    </source>
</evidence>
<dbReference type="NCBIfam" id="TIGR00738">
    <property type="entry name" value="rrf2_super"/>
    <property type="match status" value="1"/>
</dbReference>
<dbReference type="InterPro" id="IPR000944">
    <property type="entry name" value="Tscrpt_reg_Rrf2"/>
</dbReference>
<dbReference type="PANTHER" id="PTHR33221">
    <property type="entry name" value="WINGED HELIX-TURN-HELIX TRANSCRIPTIONAL REGULATOR, RRF2 FAMILY"/>
    <property type="match status" value="1"/>
</dbReference>
<keyword evidence="2" id="KW-1185">Reference proteome</keyword>
<dbReference type="Gene3D" id="1.10.10.10">
    <property type="entry name" value="Winged helix-like DNA-binding domain superfamily/Winged helix DNA-binding domain"/>
    <property type="match status" value="1"/>
</dbReference>
<dbReference type="GO" id="GO:0005829">
    <property type="term" value="C:cytosol"/>
    <property type="evidence" value="ECO:0007669"/>
    <property type="project" value="TreeGrafter"/>
</dbReference>
<dbReference type="GO" id="GO:0003700">
    <property type="term" value="F:DNA-binding transcription factor activity"/>
    <property type="evidence" value="ECO:0007669"/>
    <property type="project" value="TreeGrafter"/>
</dbReference>
<dbReference type="AlphaFoldDB" id="A0A916RR31"/>
<dbReference type="SUPFAM" id="SSF46785">
    <property type="entry name" value="Winged helix' DNA-binding domain"/>
    <property type="match status" value="1"/>
</dbReference>
<comment type="caution">
    <text evidence="1">The sequence shown here is derived from an EMBL/GenBank/DDBJ whole genome shotgun (WGS) entry which is preliminary data.</text>
</comment>
<dbReference type="Pfam" id="PF02082">
    <property type="entry name" value="Rrf2"/>
    <property type="match status" value="1"/>
</dbReference>
<dbReference type="PROSITE" id="PS51197">
    <property type="entry name" value="HTH_RRF2_2"/>
    <property type="match status" value="1"/>
</dbReference>
<dbReference type="PANTHER" id="PTHR33221:SF15">
    <property type="entry name" value="HTH-TYPE TRANSCRIPTIONAL REGULATOR YWGB-RELATED"/>
    <property type="match status" value="1"/>
</dbReference>
<reference evidence="1" key="2">
    <citation type="submission" date="2020-09" db="EMBL/GenBank/DDBJ databases">
        <authorList>
            <person name="Sun Q."/>
            <person name="Zhou Y."/>
        </authorList>
    </citation>
    <scope>NUCLEOTIDE SEQUENCE</scope>
    <source>
        <strain evidence="1">CGMCC 1.15320</strain>
    </source>
</reference>
<evidence type="ECO:0000313" key="2">
    <source>
        <dbReference type="Proteomes" id="UP000636264"/>
    </source>
</evidence>
<sequence length="153" mass="17101">MKLQQATRYAILATVHMAANPGKQVSAYELAAFYGLSQHHLAKVLRTLSMAKIVSSTRGPNGGCTFIANPKHVTLYDIIVLFENDWWDTEAESEPSGVAREVSRVLSELDRITMATLRSVTIQTIINNARRSELRDRDSTTIEQRAIERAEAK</sequence>
<dbReference type="Proteomes" id="UP000636264">
    <property type="component" value="Unassembled WGS sequence"/>
</dbReference>
<proteinExistence type="predicted"/>
<organism evidence="1 2">
    <name type="scientific">Nitratireductor aestuarii</name>
    <dbReference type="NCBI Taxonomy" id="1735103"/>
    <lineage>
        <taxon>Bacteria</taxon>
        <taxon>Pseudomonadati</taxon>
        <taxon>Pseudomonadota</taxon>
        <taxon>Alphaproteobacteria</taxon>
        <taxon>Hyphomicrobiales</taxon>
        <taxon>Phyllobacteriaceae</taxon>
        <taxon>Nitratireductor</taxon>
    </lineage>
</organism>
<accession>A0A916RR31</accession>